<accession>A0ABD0LEM1</accession>
<dbReference type="AlphaFoldDB" id="A0ABD0LEM1"/>
<comment type="subcellular location">
    <subcellularLocation>
        <location evidence="1">Membrane</location>
        <topology evidence="1">Single-pass membrane protein</topology>
    </subcellularLocation>
</comment>
<comment type="caution">
    <text evidence="9">The sequence shown here is derived from an EMBL/GenBank/DDBJ whole genome shotgun (WGS) entry which is preliminary data.</text>
</comment>
<evidence type="ECO:0000256" key="2">
    <source>
        <dbReference type="ARBA" id="ARBA00007647"/>
    </source>
</evidence>
<name>A0ABD0LEM1_9CAEN</name>
<evidence type="ECO:0000256" key="8">
    <source>
        <dbReference type="RuleBase" id="RU366017"/>
    </source>
</evidence>
<keyword evidence="3 8" id="KW-0328">Glycosyltransferase</keyword>
<keyword evidence="10" id="KW-1185">Reference proteome</keyword>
<dbReference type="Proteomes" id="UP001519460">
    <property type="component" value="Unassembled WGS sequence"/>
</dbReference>
<dbReference type="EMBL" id="JACVVK020000054">
    <property type="protein sequence ID" value="KAK7497915.1"/>
    <property type="molecule type" value="Genomic_DNA"/>
</dbReference>
<sequence length="480" mass="54335">SALFRSFVIAITGASIVLLFGSCYDLLLASSSNMDITHIKRYFLSRDEQTRSQQTCPGLKIVAPGENIQVGELEVHVMSAIHRQDYPLPGAFNVLLVGWAYCDSFEQSFVCCLGNRKSLDEMVQVPAKPLFMDNRLKRIPMRYALYSCTVDGSFARESSSGLEGSRFRYVAFSETSCGANMTAGREIASAKEGGKKFGMCTKIAYGYLEPERLVEWFEFAKLIGVDVVQVFYHIVSERAMDVFRYYESTGFVILAPVNPAVMKGVAGAGHPPRGFLRPRWEEQAWMDGTVICNDCVHRLSQYDFVAIMDFDELLLPSAPHNTLLEVAQAAAGKYPEAAAFFIETYIALLNWPASNNKSSIFFLRYLDHSVSDKLDNFGMGKSSPKLIYRPTRVIAVYTHDLTPAMNFTKEYLPKESHKFLHYRECKSKWNGCVMDRVRDNGILRFESKWLQAVSQLPLKEIGCHSDYTNRIKRQARRLKD</sequence>
<feature type="transmembrane region" description="Helical" evidence="8">
    <location>
        <begin position="7"/>
        <end position="27"/>
    </location>
</feature>
<evidence type="ECO:0000256" key="6">
    <source>
        <dbReference type="ARBA" id="ARBA00022989"/>
    </source>
</evidence>
<keyword evidence="6 8" id="KW-1133">Transmembrane helix</keyword>
<evidence type="ECO:0000256" key="1">
    <source>
        <dbReference type="ARBA" id="ARBA00004167"/>
    </source>
</evidence>
<keyword evidence="7 8" id="KW-0472">Membrane</keyword>
<feature type="non-terminal residue" evidence="9">
    <location>
        <position position="1"/>
    </location>
</feature>
<evidence type="ECO:0000256" key="3">
    <source>
        <dbReference type="ARBA" id="ARBA00022676"/>
    </source>
</evidence>
<reference evidence="9 10" key="1">
    <citation type="journal article" date="2023" name="Sci. Data">
        <title>Genome assembly of the Korean intertidal mud-creeper Batillaria attramentaria.</title>
        <authorList>
            <person name="Patra A.K."/>
            <person name="Ho P.T."/>
            <person name="Jun S."/>
            <person name="Lee S.J."/>
            <person name="Kim Y."/>
            <person name="Won Y.J."/>
        </authorList>
    </citation>
    <scope>NUCLEOTIDE SEQUENCE [LARGE SCALE GENOMIC DNA]</scope>
    <source>
        <strain evidence="9">Wonlab-2016</strain>
    </source>
</reference>
<protein>
    <recommendedName>
        <fullName evidence="8">Glycosyltransferase family 92 protein</fullName>
        <ecNumber evidence="8">2.4.1.-</ecNumber>
    </recommendedName>
</protein>
<dbReference type="GO" id="GO:0016020">
    <property type="term" value="C:membrane"/>
    <property type="evidence" value="ECO:0007669"/>
    <property type="project" value="UniProtKB-SubCell"/>
</dbReference>
<gene>
    <name evidence="9" type="ORF">BaRGS_00010786</name>
</gene>
<dbReference type="Pfam" id="PF01697">
    <property type="entry name" value="Glyco_transf_92"/>
    <property type="match status" value="1"/>
</dbReference>
<keyword evidence="4 8" id="KW-0808">Transferase</keyword>
<dbReference type="GO" id="GO:0016757">
    <property type="term" value="F:glycosyltransferase activity"/>
    <property type="evidence" value="ECO:0007669"/>
    <property type="project" value="UniProtKB-UniRule"/>
</dbReference>
<comment type="similarity">
    <text evidence="2 8">Belongs to the glycosyltransferase 92 family.</text>
</comment>
<dbReference type="PANTHER" id="PTHR21461">
    <property type="entry name" value="GLYCOSYLTRANSFERASE FAMILY 92 PROTEIN"/>
    <property type="match status" value="1"/>
</dbReference>
<evidence type="ECO:0000256" key="5">
    <source>
        <dbReference type="ARBA" id="ARBA00022692"/>
    </source>
</evidence>
<dbReference type="EC" id="2.4.1.-" evidence="8"/>
<evidence type="ECO:0000256" key="7">
    <source>
        <dbReference type="ARBA" id="ARBA00023136"/>
    </source>
</evidence>
<keyword evidence="5 8" id="KW-0812">Transmembrane</keyword>
<proteinExistence type="inferred from homology"/>
<dbReference type="PANTHER" id="PTHR21461:SF69">
    <property type="entry name" value="GLYCOSYLTRANSFERASE FAMILY 92 PROTEIN"/>
    <property type="match status" value="1"/>
</dbReference>
<evidence type="ECO:0000313" key="9">
    <source>
        <dbReference type="EMBL" id="KAK7497915.1"/>
    </source>
</evidence>
<dbReference type="InterPro" id="IPR008166">
    <property type="entry name" value="Glyco_transf_92"/>
</dbReference>
<evidence type="ECO:0000256" key="4">
    <source>
        <dbReference type="ARBA" id="ARBA00022679"/>
    </source>
</evidence>
<organism evidence="9 10">
    <name type="scientific">Batillaria attramentaria</name>
    <dbReference type="NCBI Taxonomy" id="370345"/>
    <lineage>
        <taxon>Eukaryota</taxon>
        <taxon>Metazoa</taxon>
        <taxon>Spiralia</taxon>
        <taxon>Lophotrochozoa</taxon>
        <taxon>Mollusca</taxon>
        <taxon>Gastropoda</taxon>
        <taxon>Caenogastropoda</taxon>
        <taxon>Sorbeoconcha</taxon>
        <taxon>Cerithioidea</taxon>
        <taxon>Batillariidae</taxon>
        <taxon>Batillaria</taxon>
    </lineage>
</organism>
<evidence type="ECO:0000313" key="10">
    <source>
        <dbReference type="Proteomes" id="UP001519460"/>
    </source>
</evidence>